<feature type="non-terminal residue" evidence="2">
    <location>
        <position position="103"/>
    </location>
</feature>
<name>A0ABU6TWQ2_9FABA</name>
<protein>
    <submittedName>
        <fullName evidence="2">Uncharacterized protein</fullName>
    </submittedName>
</protein>
<dbReference type="EMBL" id="JASCZI010093469">
    <property type="protein sequence ID" value="MED6153317.1"/>
    <property type="molecule type" value="Genomic_DNA"/>
</dbReference>
<keyword evidence="3" id="KW-1185">Reference proteome</keyword>
<gene>
    <name evidence="2" type="ORF">PIB30_100703</name>
</gene>
<sequence>MFSFISGAAMPGIGQIEIKRIPGLPCPELGNNIFMYSGTARPGIGASPIYRQQSRKAWAAYQIFSKYFPKSLFLSLRNTMAPKGRSRRPARGSAEGERADEAG</sequence>
<evidence type="ECO:0000256" key="1">
    <source>
        <dbReference type="SAM" id="MobiDB-lite"/>
    </source>
</evidence>
<reference evidence="2 3" key="1">
    <citation type="journal article" date="2023" name="Plants (Basel)">
        <title>Bridging the Gap: Combining Genomics and Transcriptomics Approaches to Understand Stylosanthes scabra, an Orphan Legume from the Brazilian Caatinga.</title>
        <authorList>
            <person name="Ferreira-Neto J.R.C."/>
            <person name="da Silva M.D."/>
            <person name="Binneck E."/>
            <person name="de Melo N.F."/>
            <person name="da Silva R.H."/>
            <person name="de Melo A.L.T.M."/>
            <person name="Pandolfi V."/>
            <person name="Bustamante F.O."/>
            <person name="Brasileiro-Vidal A.C."/>
            <person name="Benko-Iseppon A.M."/>
        </authorList>
    </citation>
    <scope>NUCLEOTIDE SEQUENCE [LARGE SCALE GENOMIC DNA]</scope>
    <source>
        <tissue evidence="2">Leaves</tissue>
    </source>
</reference>
<evidence type="ECO:0000313" key="2">
    <source>
        <dbReference type="EMBL" id="MED6153317.1"/>
    </source>
</evidence>
<evidence type="ECO:0000313" key="3">
    <source>
        <dbReference type="Proteomes" id="UP001341840"/>
    </source>
</evidence>
<feature type="compositionally biased region" description="Basic and acidic residues" evidence="1">
    <location>
        <begin position="94"/>
        <end position="103"/>
    </location>
</feature>
<organism evidence="2 3">
    <name type="scientific">Stylosanthes scabra</name>
    <dbReference type="NCBI Taxonomy" id="79078"/>
    <lineage>
        <taxon>Eukaryota</taxon>
        <taxon>Viridiplantae</taxon>
        <taxon>Streptophyta</taxon>
        <taxon>Embryophyta</taxon>
        <taxon>Tracheophyta</taxon>
        <taxon>Spermatophyta</taxon>
        <taxon>Magnoliopsida</taxon>
        <taxon>eudicotyledons</taxon>
        <taxon>Gunneridae</taxon>
        <taxon>Pentapetalae</taxon>
        <taxon>rosids</taxon>
        <taxon>fabids</taxon>
        <taxon>Fabales</taxon>
        <taxon>Fabaceae</taxon>
        <taxon>Papilionoideae</taxon>
        <taxon>50 kb inversion clade</taxon>
        <taxon>dalbergioids sensu lato</taxon>
        <taxon>Dalbergieae</taxon>
        <taxon>Pterocarpus clade</taxon>
        <taxon>Stylosanthes</taxon>
    </lineage>
</organism>
<dbReference type="Proteomes" id="UP001341840">
    <property type="component" value="Unassembled WGS sequence"/>
</dbReference>
<feature type="region of interest" description="Disordered" evidence="1">
    <location>
        <begin position="81"/>
        <end position="103"/>
    </location>
</feature>
<proteinExistence type="predicted"/>
<accession>A0ABU6TWQ2</accession>
<comment type="caution">
    <text evidence="2">The sequence shown here is derived from an EMBL/GenBank/DDBJ whole genome shotgun (WGS) entry which is preliminary data.</text>
</comment>